<protein>
    <submittedName>
        <fullName evidence="2">Uncharacterized protein</fullName>
    </submittedName>
</protein>
<gene>
    <name evidence="2" type="ORF">HG66A1_16050</name>
</gene>
<dbReference type="Proteomes" id="UP000320421">
    <property type="component" value="Chromosome"/>
</dbReference>
<reference evidence="2 3" key="1">
    <citation type="submission" date="2019-02" db="EMBL/GenBank/DDBJ databases">
        <title>Deep-cultivation of Planctomycetes and their phenomic and genomic characterization uncovers novel biology.</title>
        <authorList>
            <person name="Wiegand S."/>
            <person name="Jogler M."/>
            <person name="Boedeker C."/>
            <person name="Pinto D."/>
            <person name="Vollmers J."/>
            <person name="Rivas-Marin E."/>
            <person name="Kohn T."/>
            <person name="Peeters S.H."/>
            <person name="Heuer A."/>
            <person name="Rast P."/>
            <person name="Oberbeckmann S."/>
            <person name="Bunk B."/>
            <person name="Jeske O."/>
            <person name="Meyerdierks A."/>
            <person name="Storesund J.E."/>
            <person name="Kallscheuer N."/>
            <person name="Luecker S."/>
            <person name="Lage O.M."/>
            <person name="Pohl T."/>
            <person name="Merkel B.J."/>
            <person name="Hornburger P."/>
            <person name="Mueller R.-W."/>
            <person name="Bruemmer F."/>
            <person name="Labrenz M."/>
            <person name="Spormann A.M."/>
            <person name="Op den Camp H."/>
            <person name="Overmann J."/>
            <person name="Amann R."/>
            <person name="Jetten M.S.M."/>
            <person name="Mascher T."/>
            <person name="Medema M.H."/>
            <person name="Devos D.P."/>
            <person name="Kaster A.-K."/>
            <person name="Ovreas L."/>
            <person name="Rohde M."/>
            <person name="Galperin M.Y."/>
            <person name="Jogler C."/>
        </authorList>
    </citation>
    <scope>NUCLEOTIDE SEQUENCE [LARGE SCALE GENOMIC DNA]</scope>
    <source>
        <strain evidence="2 3">HG66A1</strain>
    </source>
</reference>
<accession>A0A517PKD4</accession>
<keyword evidence="3" id="KW-1185">Reference proteome</keyword>
<evidence type="ECO:0000256" key="1">
    <source>
        <dbReference type="SAM" id="MobiDB-lite"/>
    </source>
</evidence>
<feature type="region of interest" description="Disordered" evidence="1">
    <location>
        <begin position="191"/>
        <end position="237"/>
    </location>
</feature>
<organism evidence="2 3">
    <name type="scientific">Gimesia chilikensis</name>
    <dbReference type="NCBI Taxonomy" id="2605989"/>
    <lineage>
        <taxon>Bacteria</taxon>
        <taxon>Pseudomonadati</taxon>
        <taxon>Planctomycetota</taxon>
        <taxon>Planctomycetia</taxon>
        <taxon>Planctomycetales</taxon>
        <taxon>Planctomycetaceae</taxon>
        <taxon>Gimesia</taxon>
    </lineage>
</organism>
<name>A0A517PKD4_9PLAN</name>
<dbReference type="EMBL" id="CP036266">
    <property type="protein sequence ID" value="QDT19837.1"/>
    <property type="molecule type" value="Genomic_DNA"/>
</dbReference>
<dbReference type="AlphaFoldDB" id="A0A517PKD4"/>
<evidence type="ECO:0000313" key="2">
    <source>
        <dbReference type="EMBL" id="QDT19837.1"/>
    </source>
</evidence>
<proteinExistence type="predicted"/>
<sequence>MLPTNLLSAPLSRLRRRIPNQRRITRTFCMQQMRLTLSATVSTLMFSGRTYIYPTGCADDAPPLRVSSLHTQQNRMVHSRYGTFCVILSSKSTNFRGNLNDVERLCPDRNELKATNLSIGALTETRDDLTISVGVKVHSTGASVALSAGDDCLKLFNPLSVNVTESRLEQSFKRDSIQKVRGEYVSPKRDNSFDQIGDPFRMKSDKGSFSPPGEAIKPKEIIPPTEISSFHEAPRIT</sequence>
<evidence type="ECO:0000313" key="3">
    <source>
        <dbReference type="Proteomes" id="UP000320421"/>
    </source>
</evidence>